<keyword evidence="4 16" id="KW-0515">Mutator protein</keyword>
<dbReference type="Pfam" id="PF21999">
    <property type="entry name" value="IMS_HHH_1"/>
    <property type="match status" value="1"/>
</dbReference>
<evidence type="ECO:0000256" key="6">
    <source>
        <dbReference type="ARBA" id="ARBA00022679"/>
    </source>
</evidence>
<dbReference type="Pfam" id="PF00817">
    <property type="entry name" value="IMS"/>
    <property type="match status" value="1"/>
</dbReference>
<evidence type="ECO:0000259" key="17">
    <source>
        <dbReference type="PROSITE" id="PS50173"/>
    </source>
</evidence>
<dbReference type="InterPro" id="IPR050116">
    <property type="entry name" value="DNA_polymerase-Y"/>
</dbReference>
<dbReference type="PANTHER" id="PTHR11076">
    <property type="entry name" value="DNA REPAIR POLYMERASE UMUC / TRANSFERASE FAMILY MEMBER"/>
    <property type="match status" value="1"/>
</dbReference>
<dbReference type="CDD" id="cd03586">
    <property type="entry name" value="PolY_Pol_IV_kappa"/>
    <property type="match status" value="1"/>
</dbReference>
<keyword evidence="6 16" id="KW-0808">Transferase</keyword>
<dbReference type="GO" id="GO:0000287">
    <property type="term" value="F:magnesium ion binding"/>
    <property type="evidence" value="ECO:0007669"/>
    <property type="project" value="UniProtKB-UniRule"/>
</dbReference>
<feature type="site" description="Substrate discrimination" evidence="16">
    <location>
        <position position="17"/>
    </location>
</feature>
<evidence type="ECO:0000256" key="16">
    <source>
        <dbReference type="HAMAP-Rule" id="MF_01113"/>
    </source>
</evidence>
<comment type="similarity">
    <text evidence="2 16">Belongs to the DNA polymerase type-Y family.</text>
</comment>
<feature type="binding site" evidence="16">
    <location>
        <position position="12"/>
    </location>
    <ligand>
        <name>Mg(2+)</name>
        <dbReference type="ChEBI" id="CHEBI:18420"/>
    </ligand>
</feature>
<evidence type="ECO:0000313" key="19">
    <source>
        <dbReference type="Proteomes" id="UP000654993"/>
    </source>
</evidence>
<dbReference type="NCBIfam" id="NF002677">
    <property type="entry name" value="PRK02406.1"/>
    <property type="match status" value="1"/>
</dbReference>
<evidence type="ECO:0000256" key="5">
    <source>
        <dbReference type="ARBA" id="ARBA00022490"/>
    </source>
</evidence>
<keyword evidence="7 16" id="KW-0548">Nucleotidyltransferase</keyword>
<accession>A0A916QE80</accession>
<dbReference type="HAMAP" id="MF_01113">
    <property type="entry name" value="DNApol_IV"/>
    <property type="match status" value="1"/>
</dbReference>
<dbReference type="SUPFAM" id="SSF100879">
    <property type="entry name" value="Lesion bypass DNA polymerase (Y-family), little finger domain"/>
    <property type="match status" value="1"/>
</dbReference>
<proteinExistence type="inferred from homology"/>
<comment type="function">
    <text evidence="16">Poorly processive, error-prone DNA polymerase involved in untargeted mutagenesis. Copies undamaged DNA at stalled replication forks, which arise in vivo from mismatched or misaligned primer ends. These misaligned primers can be extended by PolIV. Exhibits no 3'-5' exonuclease (proofreading) activity. May be involved in translesional synthesis, in conjunction with the beta clamp from PolIII.</text>
</comment>
<protein>
    <recommendedName>
        <fullName evidence="16">DNA polymerase IV</fullName>
        <shortName evidence="16">Pol IV</shortName>
        <ecNumber evidence="16">2.7.7.7</ecNumber>
    </recommendedName>
</protein>
<dbReference type="FunFam" id="3.30.1490.100:FF:000004">
    <property type="entry name" value="DNA polymerase IV"/>
    <property type="match status" value="1"/>
</dbReference>
<evidence type="ECO:0000256" key="1">
    <source>
        <dbReference type="ARBA" id="ARBA00004496"/>
    </source>
</evidence>
<dbReference type="Gene3D" id="3.30.1490.100">
    <property type="entry name" value="DNA polymerase, Y-family, little finger domain"/>
    <property type="match status" value="1"/>
</dbReference>
<reference evidence="18" key="2">
    <citation type="journal article" date="2021" name="Data Brief">
        <title>Draft genome sequence data of the facultative, thermophilic, xylanolytic bacterium Paenibacillus sp. strain DA-C8.</title>
        <authorList>
            <person name="Chhe C."/>
            <person name="Uke A."/>
            <person name="Baramee S."/>
            <person name="Ungkulpasvich U."/>
            <person name="Tachaapaikoon C."/>
            <person name="Pason P."/>
            <person name="Waeonukul R."/>
            <person name="Ratanakhanokchai K."/>
            <person name="Kosugi A."/>
        </authorList>
    </citation>
    <scope>NUCLEOTIDE SEQUENCE</scope>
    <source>
        <strain evidence="18">DA-C8</strain>
    </source>
</reference>
<gene>
    <name evidence="16 18" type="primary">dinB</name>
    <name evidence="18" type="ORF">PRECH8_06400</name>
</gene>
<keyword evidence="8 16" id="KW-0235">DNA replication</keyword>
<evidence type="ECO:0000256" key="15">
    <source>
        <dbReference type="ARBA" id="ARBA00049244"/>
    </source>
</evidence>
<comment type="catalytic activity">
    <reaction evidence="15 16">
        <text>DNA(n) + a 2'-deoxyribonucleoside 5'-triphosphate = DNA(n+1) + diphosphate</text>
        <dbReference type="Rhea" id="RHEA:22508"/>
        <dbReference type="Rhea" id="RHEA-COMP:17339"/>
        <dbReference type="Rhea" id="RHEA-COMP:17340"/>
        <dbReference type="ChEBI" id="CHEBI:33019"/>
        <dbReference type="ChEBI" id="CHEBI:61560"/>
        <dbReference type="ChEBI" id="CHEBI:173112"/>
        <dbReference type="EC" id="2.7.7.7"/>
    </reaction>
</comment>
<dbReference type="SUPFAM" id="SSF56672">
    <property type="entry name" value="DNA/RNA polymerases"/>
    <property type="match status" value="1"/>
</dbReference>
<dbReference type="PANTHER" id="PTHR11076:SF33">
    <property type="entry name" value="DNA POLYMERASE KAPPA"/>
    <property type="match status" value="1"/>
</dbReference>
<feature type="active site" evidence="16">
    <location>
        <position position="108"/>
    </location>
</feature>
<evidence type="ECO:0000256" key="14">
    <source>
        <dbReference type="ARBA" id="ARBA00023204"/>
    </source>
</evidence>
<dbReference type="GO" id="GO:0042276">
    <property type="term" value="P:error-prone translesion synthesis"/>
    <property type="evidence" value="ECO:0007669"/>
    <property type="project" value="TreeGrafter"/>
</dbReference>
<keyword evidence="10 16" id="KW-0227">DNA damage</keyword>
<keyword evidence="11 16" id="KW-0460">Magnesium</keyword>
<dbReference type="Gene3D" id="1.10.150.20">
    <property type="entry name" value="5' to 3' exonuclease, C-terminal subdomain"/>
    <property type="match status" value="1"/>
</dbReference>
<name>A0A916QE80_9BACL</name>
<evidence type="ECO:0000256" key="7">
    <source>
        <dbReference type="ARBA" id="ARBA00022695"/>
    </source>
</evidence>
<dbReference type="FunFam" id="3.40.1170.60:FF:000001">
    <property type="entry name" value="DNA polymerase IV"/>
    <property type="match status" value="1"/>
</dbReference>
<dbReference type="Pfam" id="PF11799">
    <property type="entry name" value="IMS_C"/>
    <property type="match status" value="1"/>
</dbReference>
<comment type="subunit">
    <text evidence="3 16">Monomer.</text>
</comment>
<evidence type="ECO:0000256" key="11">
    <source>
        <dbReference type="ARBA" id="ARBA00022842"/>
    </source>
</evidence>
<dbReference type="InterPro" id="IPR001126">
    <property type="entry name" value="UmuC"/>
</dbReference>
<comment type="subcellular location">
    <subcellularLocation>
        <location evidence="1 16">Cytoplasm</location>
    </subcellularLocation>
</comment>
<comment type="cofactor">
    <cofactor evidence="16">
        <name>Mg(2+)</name>
        <dbReference type="ChEBI" id="CHEBI:18420"/>
    </cofactor>
    <text evidence="16">Binds 2 magnesium ions per subunit.</text>
</comment>
<evidence type="ECO:0000256" key="2">
    <source>
        <dbReference type="ARBA" id="ARBA00010945"/>
    </source>
</evidence>
<sequence length="363" mass="40698">MDEPIRKIIHIDMDAFYASVEQRDNPSLRGKPVIVGGAPNSRGVVATCSYEARAYGIHSAMPSSAAYKRCPHAVFIKPDMEKYKRVSRQVMAIFRSCTDLVEPLSLDEAYLDVTNNKWGMTYATEIAKEIKRRIASELQLTASAGVSYNKFLAKVGSGYRKPNGLVVIPPSRAQQFIDRLPIGKFFGVGEVTEKKFLSLGIETGRQLRELSREELVQICGKKGLTLYENARGIDRRPVVPNRPRKSVGKETTLASDLYAIEDMLSVIESLCEKVSRTLTANDRAAQTITLKVKFSDFQQITRSMTVEEPIQEAEAMYAIARELMDKVQFEGRPVRLLGVYASKLRHIDELTKDAPQVVQLTLF</sequence>
<dbReference type="GO" id="GO:0009432">
    <property type="term" value="P:SOS response"/>
    <property type="evidence" value="ECO:0007669"/>
    <property type="project" value="TreeGrafter"/>
</dbReference>
<dbReference type="GO" id="GO:0006261">
    <property type="term" value="P:DNA-templated DNA replication"/>
    <property type="evidence" value="ECO:0007669"/>
    <property type="project" value="UniProtKB-UniRule"/>
</dbReference>
<keyword evidence="9 16" id="KW-0479">Metal-binding</keyword>
<dbReference type="InterPro" id="IPR053848">
    <property type="entry name" value="IMS_HHH_1"/>
</dbReference>
<keyword evidence="19" id="KW-1185">Reference proteome</keyword>
<dbReference type="GO" id="GO:0006281">
    <property type="term" value="P:DNA repair"/>
    <property type="evidence" value="ECO:0007669"/>
    <property type="project" value="UniProtKB-UniRule"/>
</dbReference>
<dbReference type="AlphaFoldDB" id="A0A916QE80"/>
<evidence type="ECO:0000256" key="12">
    <source>
        <dbReference type="ARBA" id="ARBA00022932"/>
    </source>
</evidence>
<dbReference type="InterPro" id="IPR022880">
    <property type="entry name" value="DNApol_IV"/>
</dbReference>
<evidence type="ECO:0000256" key="4">
    <source>
        <dbReference type="ARBA" id="ARBA00022457"/>
    </source>
</evidence>
<comment type="caution">
    <text evidence="18">The sequence shown here is derived from an EMBL/GenBank/DDBJ whole genome shotgun (WGS) entry which is preliminary data.</text>
</comment>
<dbReference type="EC" id="2.7.7.7" evidence="16"/>
<organism evidence="18 19">
    <name type="scientific">Insulibacter thermoxylanivorax</name>
    <dbReference type="NCBI Taxonomy" id="2749268"/>
    <lineage>
        <taxon>Bacteria</taxon>
        <taxon>Bacillati</taxon>
        <taxon>Bacillota</taxon>
        <taxon>Bacilli</taxon>
        <taxon>Bacillales</taxon>
        <taxon>Paenibacillaceae</taxon>
        <taxon>Insulibacter</taxon>
    </lineage>
</organism>
<dbReference type="EMBL" id="BMAQ01000005">
    <property type="protein sequence ID" value="GFR37344.1"/>
    <property type="molecule type" value="Genomic_DNA"/>
</dbReference>
<dbReference type="InterPro" id="IPR036775">
    <property type="entry name" value="DNA_pol_Y-fam_lit_finger_sf"/>
</dbReference>
<evidence type="ECO:0000256" key="3">
    <source>
        <dbReference type="ARBA" id="ARBA00011245"/>
    </source>
</evidence>
<dbReference type="GO" id="GO:0005829">
    <property type="term" value="C:cytosol"/>
    <property type="evidence" value="ECO:0007669"/>
    <property type="project" value="TreeGrafter"/>
</dbReference>
<feature type="binding site" evidence="16">
    <location>
        <position position="107"/>
    </location>
    <ligand>
        <name>Mg(2+)</name>
        <dbReference type="ChEBI" id="CHEBI:18420"/>
    </ligand>
</feature>
<keyword evidence="13 16" id="KW-0238">DNA-binding</keyword>
<dbReference type="InterPro" id="IPR043502">
    <property type="entry name" value="DNA/RNA_pol_sf"/>
</dbReference>
<dbReference type="Gene3D" id="3.40.1170.60">
    <property type="match status" value="1"/>
</dbReference>
<dbReference type="PROSITE" id="PS50173">
    <property type="entry name" value="UMUC"/>
    <property type="match status" value="1"/>
</dbReference>
<reference evidence="18" key="1">
    <citation type="submission" date="2020-08" db="EMBL/GenBank/DDBJ databases">
        <authorList>
            <person name="Uke A."/>
            <person name="Chhe C."/>
            <person name="Baramee S."/>
            <person name="Kosugi A."/>
        </authorList>
    </citation>
    <scope>NUCLEOTIDE SEQUENCE</scope>
    <source>
        <strain evidence="18">DA-C8</strain>
    </source>
</reference>
<evidence type="ECO:0000256" key="10">
    <source>
        <dbReference type="ARBA" id="ARBA00022763"/>
    </source>
</evidence>
<keyword evidence="12 16" id="KW-0239">DNA-directed DNA polymerase</keyword>
<dbReference type="InterPro" id="IPR043128">
    <property type="entry name" value="Rev_trsase/Diguanyl_cyclase"/>
</dbReference>
<evidence type="ECO:0000313" key="18">
    <source>
        <dbReference type="EMBL" id="GFR37344.1"/>
    </source>
</evidence>
<dbReference type="NCBIfam" id="NF010731">
    <property type="entry name" value="PRK14133.1"/>
    <property type="match status" value="1"/>
</dbReference>
<dbReference type="GO" id="GO:0003887">
    <property type="term" value="F:DNA-directed DNA polymerase activity"/>
    <property type="evidence" value="ECO:0007669"/>
    <property type="project" value="UniProtKB-UniRule"/>
</dbReference>
<dbReference type="Gene3D" id="3.30.70.270">
    <property type="match status" value="1"/>
</dbReference>
<feature type="domain" description="UmuC" evidence="17">
    <location>
        <begin position="8"/>
        <end position="189"/>
    </location>
</feature>
<keyword evidence="5 16" id="KW-0963">Cytoplasm</keyword>
<dbReference type="RefSeq" id="WP_242457412.1">
    <property type="nucleotide sequence ID" value="NZ_BMAQ01000005.1"/>
</dbReference>
<evidence type="ECO:0000256" key="9">
    <source>
        <dbReference type="ARBA" id="ARBA00022723"/>
    </source>
</evidence>
<dbReference type="GO" id="GO:0003684">
    <property type="term" value="F:damaged DNA binding"/>
    <property type="evidence" value="ECO:0007669"/>
    <property type="project" value="InterPro"/>
</dbReference>
<evidence type="ECO:0000256" key="13">
    <source>
        <dbReference type="ARBA" id="ARBA00023125"/>
    </source>
</evidence>
<dbReference type="InterPro" id="IPR017961">
    <property type="entry name" value="DNA_pol_Y-fam_little_finger"/>
</dbReference>
<evidence type="ECO:0000256" key="8">
    <source>
        <dbReference type="ARBA" id="ARBA00022705"/>
    </source>
</evidence>
<dbReference type="Proteomes" id="UP000654993">
    <property type="component" value="Unassembled WGS sequence"/>
</dbReference>
<keyword evidence="14 16" id="KW-0234">DNA repair</keyword>